<reference evidence="8" key="1">
    <citation type="journal article" date="2023" name="G3 (Bethesda)">
        <title>Whole genome assembly and annotation of the endangered Caribbean coral Acropora cervicornis.</title>
        <authorList>
            <person name="Selwyn J.D."/>
            <person name="Vollmer S.V."/>
        </authorList>
    </citation>
    <scope>NUCLEOTIDE SEQUENCE</scope>
    <source>
        <strain evidence="8">K2</strain>
    </source>
</reference>
<dbReference type="SUPFAM" id="SSF57535">
    <property type="entry name" value="Complement control module/SCR domain"/>
    <property type="match status" value="1"/>
</dbReference>
<dbReference type="InterPro" id="IPR036179">
    <property type="entry name" value="Ig-like_dom_sf"/>
</dbReference>
<organism evidence="8 9">
    <name type="scientific">Acropora cervicornis</name>
    <name type="common">Staghorn coral</name>
    <dbReference type="NCBI Taxonomy" id="6130"/>
    <lineage>
        <taxon>Eukaryota</taxon>
        <taxon>Metazoa</taxon>
        <taxon>Cnidaria</taxon>
        <taxon>Anthozoa</taxon>
        <taxon>Hexacorallia</taxon>
        <taxon>Scleractinia</taxon>
        <taxon>Astrocoeniina</taxon>
        <taxon>Acroporidae</taxon>
        <taxon>Acropora</taxon>
    </lineage>
</organism>
<dbReference type="SUPFAM" id="SSF48726">
    <property type="entry name" value="Immunoglobulin"/>
    <property type="match status" value="3"/>
</dbReference>
<protein>
    <submittedName>
        <fullName evidence="8">Hemicentin-2</fullName>
    </submittedName>
</protein>
<dbReference type="Pfam" id="PF07679">
    <property type="entry name" value="I-set"/>
    <property type="match status" value="1"/>
</dbReference>
<feature type="domain" description="Sushi" evidence="7">
    <location>
        <begin position="645"/>
        <end position="708"/>
    </location>
</feature>
<dbReference type="InterPro" id="IPR008160">
    <property type="entry name" value="Collagen"/>
</dbReference>
<evidence type="ECO:0000313" key="9">
    <source>
        <dbReference type="Proteomes" id="UP001249851"/>
    </source>
</evidence>
<dbReference type="PANTHER" id="PTHR44170">
    <property type="entry name" value="PROTEIN SIDEKICK"/>
    <property type="match status" value="1"/>
</dbReference>
<comment type="caution">
    <text evidence="4">Lacks conserved residue(s) required for the propagation of feature annotation.</text>
</comment>
<dbReference type="InterPro" id="IPR003599">
    <property type="entry name" value="Ig_sub"/>
</dbReference>
<dbReference type="AlphaFoldDB" id="A0AAD9V5Q5"/>
<feature type="compositionally biased region" description="Pro residues" evidence="5">
    <location>
        <begin position="318"/>
        <end position="332"/>
    </location>
</feature>
<dbReference type="Pfam" id="PF01391">
    <property type="entry name" value="Collagen"/>
    <property type="match status" value="1"/>
</dbReference>
<feature type="non-terminal residue" evidence="8">
    <location>
        <position position="1"/>
    </location>
</feature>
<feature type="region of interest" description="Disordered" evidence="5">
    <location>
        <begin position="51"/>
        <end position="82"/>
    </location>
</feature>
<feature type="domain" description="Ig-like" evidence="6">
    <location>
        <begin position="551"/>
        <end position="624"/>
    </location>
</feature>
<comment type="caution">
    <text evidence="8">The sequence shown here is derived from an EMBL/GenBank/DDBJ whole genome shotgun (WGS) entry which is preliminary data.</text>
</comment>
<dbReference type="PROSITE" id="PS50835">
    <property type="entry name" value="IG_LIKE"/>
    <property type="match status" value="3"/>
</dbReference>
<dbReference type="PANTHER" id="PTHR44170:SF6">
    <property type="entry name" value="CONTACTIN"/>
    <property type="match status" value="1"/>
</dbReference>
<feature type="compositionally biased region" description="Low complexity" evidence="5">
    <location>
        <begin position="333"/>
        <end position="342"/>
    </location>
</feature>
<keyword evidence="3" id="KW-1015">Disulfide bond</keyword>
<dbReference type="Gene3D" id="2.10.70.10">
    <property type="entry name" value="Complement Module, domain 1"/>
    <property type="match status" value="1"/>
</dbReference>
<evidence type="ECO:0000313" key="8">
    <source>
        <dbReference type="EMBL" id="KAK2562263.1"/>
    </source>
</evidence>
<dbReference type="GO" id="GO:0016020">
    <property type="term" value="C:membrane"/>
    <property type="evidence" value="ECO:0007669"/>
    <property type="project" value="UniProtKB-SubCell"/>
</dbReference>
<evidence type="ECO:0000256" key="1">
    <source>
        <dbReference type="ARBA" id="ARBA00022729"/>
    </source>
</evidence>
<name>A0AAD9V5Q5_ACRCE</name>
<evidence type="ECO:0000259" key="7">
    <source>
        <dbReference type="PROSITE" id="PS50923"/>
    </source>
</evidence>
<dbReference type="InterPro" id="IPR013783">
    <property type="entry name" value="Ig-like_fold"/>
</dbReference>
<dbReference type="GO" id="GO:0098609">
    <property type="term" value="P:cell-cell adhesion"/>
    <property type="evidence" value="ECO:0007669"/>
    <property type="project" value="TreeGrafter"/>
</dbReference>
<dbReference type="InterPro" id="IPR003598">
    <property type="entry name" value="Ig_sub2"/>
</dbReference>
<dbReference type="PROSITE" id="PS50923">
    <property type="entry name" value="SUSHI"/>
    <property type="match status" value="1"/>
</dbReference>
<sequence length="836" mass="88753">WAIYNVHYLREEIEFLKSNIRDSLKEDKKTASQPFEDFVAKSRKIRQMEGGHGMMSATPDGAGGSQNVTQTLAPDDGGGGSHEMMTMAPKAGEGGHGMMTTAQGDGGGSHGMTTASPQGGGHNMMTENPQTGQQNVLQSTAQAPHGGMGGMGQATGSPYGEMGPQVNQGHGAVTSKKINQTIQQYLEAYAREHFGSMFVPGAPTPSNKTALQSFVDQAVSASLTKYLEGKEDPGSVFVPGAPTPSNKTALQSFVDQAVSASLTKYLEGKEDAAPVPGPPGLQGPPGSPGSQGPPGPPGIQGLAGSPGSPGNTGAQGPPGQPGSPGSPGPPGAPGRRGLRGPQGRPGPPGTGAQVTQPQVPDSQEKCVLEIISLAKPNITLSPPKSYLTTKGETIQLQCYADGIPKPEIIWVKKDSGRALIGNDLFLKSALPEDSGDWTCRASNFMGTDTADVEITVATEPKFIVPPVPKITAFTQQVTELKCAVTGSPTPKIEWRRQGNKDMPIGRHYIRKNNLFLRNPIKEDEDIYMCHASTPVGSVMGGTEVTVLTYEPVEITTVPKSFVTVKNFEAPVRVNCSARGVPRPNITWYKDGVAMPTRIISNGDEVTAELNLERLRPSDQGDYTCKGVTSLRPDDPFSYTTSIQLKACRELPQPVDGYKLSDSGRPVVGSIVRFACNPGCMLYGSATRVCGKDGRWSGTQPYLAYECQHYRLLSDGDRNVKSGSLLGKCDNNLAEGWYRFSGSAGVQMPNSCPGAGKCNTQYPGWLFGSHPHKDDGCVSMLVCFGDYISGCCQYRQRVLVRNCGGYYVYKLSPTAGCNFRYCGRDAGPTPNTMGGLL</sequence>
<feature type="compositionally biased region" description="Low complexity" evidence="5">
    <location>
        <begin position="299"/>
        <end position="317"/>
    </location>
</feature>
<dbReference type="SMART" id="SM00032">
    <property type="entry name" value="CCP"/>
    <property type="match status" value="1"/>
</dbReference>
<dbReference type="EMBL" id="JARQWQ010000029">
    <property type="protein sequence ID" value="KAK2562263.1"/>
    <property type="molecule type" value="Genomic_DNA"/>
</dbReference>
<dbReference type="InterPro" id="IPR000436">
    <property type="entry name" value="Sushi_SCR_CCP_dom"/>
</dbReference>
<reference evidence="8" key="2">
    <citation type="journal article" date="2023" name="Science">
        <title>Genomic signatures of disease resistance in endangered staghorn corals.</title>
        <authorList>
            <person name="Vollmer S.V."/>
            <person name="Selwyn J.D."/>
            <person name="Despard B.A."/>
            <person name="Roesel C.L."/>
        </authorList>
    </citation>
    <scope>NUCLEOTIDE SEQUENCE</scope>
    <source>
        <strain evidence="8">K2</strain>
    </source>
</reference>
<evidence type="ECO:0000256" key="4">
    <source>
        <dbReference type="PROSITE-ProRule" id="PRU00302"/>
    </source>
</evidence>
<gene>
    <name evidence="8" type="ORF">P5673_014526</name>
</gene>
<dbReference type="SMART" id="SM00409">
    <property type="entry name" value="IG"/>
    <property type="match status" value="3"/>
</dbReference>
<evidence type="ECO:0000259" key="6">
    <source>
        <dbReference type="PROSITE" id="PS50835"/>
    </source>
</evidence>
<keyword evidence="1" id="KW-0732">Signal</keyword>
<keyword evidence="4" id="KW-0768">Sushi</keyword>
<feature type="compositionally biased region" description="Pro residues" evidence="5">
    <location>
        <begin position="275"/>
        <end position="297"/>
    </location>
</feature>
<keyword evidence="2" id="KW-0677">Repeat</keyword>
<dbReference type="Pfam" id="PF13927">
    <property type="entry name" value="Ig_3"/>
    <property type="match status" value="2"/>
</dbReference>
<evidence type="ECO:0000256" key="5">
    <source>
        <dbReference type="SAM" id="MobiDB-lite"/>
    </source>
</evidence>
<feature type="domain" description="Ig-like" evidence="6">
    <location>
        <begin position="376"/>
        <end position="457"/>
    </location>
</feature>
<dbReference type="Pfam" id="PF23283">
    <property type="entry name" value="D8C_UMOD"/>
    <property type="match status" value="1"/>
</dbReference>
<dbReference type="SMART" id="SM00408">
    <property type="entry name" value="IGc2"/>
    <property type="match status" value="3"/>
</dbReference>
<dbReference type="InterPro" id="IPR057774">
    <property type="entry name" value="D8C_UMOD/GP2/OIT3-like"/>
</dbReference>
<dbReference type="CDD" id="cd00033">
    <property type="entry name" value="CCP"/>
    <property type="match status" value="1"/>
</dbReference>
<keyword evidence="9" id="KW-1185">Reference proteome</keyword>
<dbReference type="InterPro" id="IPR013098">
    <property type="entry name" value="Ig_I-set"/>
</dbReference>
<feature type="domain" description="Ig-like" evidence="6">
    <location>
        <begin position="460"/>
        <end position="545"/>
    </location>
</feature>
<proteinExistence type="predicted"/>
<dbReference type="Proteomes" id="UP001249851">
    <property type="component" value="Unassembled WGS sequence"/>
</dbReference>
<evidence type="ECO:0000256" key="3">
    <source>
        <dbReference type="ARBA" id="ARBA00023157"/>
    </source>
</evidence>
<feature type="region of interest" description="Disordered" evidence="5">
    <location>
        <begin position="270"/>
        <end position="361"/>
    </location>
</feature>
<dbReference type="InterPro" id="IPR007110">
    <property type="entry name" value="Ig-like_dom"/>
</dbReference>
<dbReference type="InterPro" id="IPR035976">
    <property type="entry name" value="Sushi/SCR/CCP_sf"/>
</dbReference>
<dbReference type="Pfam" id="PF00084">
    <property type="entry name" value="Sushi"/>
    <property type="match status" value="1"/>
</dbReference>
<dbReference type="Gene3D" id="2.60.40.10">
    <property type="entry name" value="Immunoglobulins"/>
    <property type="match status" value="3"/>
</dbReference>
<evidence type="ECO:0000256" key="2">
    <source>
        <dbReference type="ARBA" id="ARBA00022737"/>
    </source>
</evidence>
<accession>A0AAD9V5Q5</accession>